<evidence type="ECO:0000256" key="1">
    <source>
        <dbReference type="ARBA" id="ARBA00002844"/>
    </source>
</evidence>
<dbReference type="InterPro" id="IPR004171">
    <property type="entry name" value="cAMP_dep_PKI"/>
</dbReference>
<reference evidence="5 6" key="1">
    <citation type="journal article" date="2015" name="Annu Rev Anim Biosci">
        <title>The Genome 10K Project: a way forward.</title>
        <authorList>
            <person name="Koepfli K.P."/>
            <person name="Paten B."/>
            <person name="O'Brien S.J."/>
            <person name="Koepfli K.P."/>
            <person name="Paten B."/>
            <person name="Antunes A."/>
            <person name="Belov K."/>
            <person name="Bustamante C."/>
            <person name="Castoe T.A."/>
            <person name="Clawson H."/>
            <person name="Crawford A.J."/>
            <person name="Diekhans M."/>
            <person name="Distel D."/>
            <person name="Durbin R."/>
            <person name="Earl D."/>
            <person name="Fujita M.K."/>
            <person name="Gamble T."/>
            <person name="Georges A."/>
            <person name="Gemmell N."/>
            <person name="Gilbert M.T."/>
            <person name="Graves J.M."/>
            <person name="Green R.E."/>
            <person name="Hickey G."/>
            <person name="Jarvis E.D."/>
            <person name="Johnson W."/>
            <person name="Komissarov A."/>
            <person name="Korf I."/>
            <person name="Kuhn R."/>
            <person name="Larkin D.M."/>
            <person name="Lewin H."/>
            <person name="Lopez J.V."/>
            <person name="Ma J."/>
            <person name="Marques-Bonet T."/>
            <person name="Miller W."/>
            <person name="Murphy R."/>
            <person name="Pevzner P."/>
            <person name="Shapiro B."/>
            <person name="Steiner C."/>
            <person name="Tamazian G."/>
            <person name="Venkatesh B."/>
            <person name="Wang J."/>
            <person name="Wayne R."/>
            <person name="Wiley E."/>
            <person name="Yang H."/>
            <person name="Zhang G."/>
            <person name="Haussler D."/>
            <person name="Ryder O."/>
            <person name="O'Brien S.J."/>
        </authorList>
    </citation>
    <scope>NUCLEOTIDE SEQUENCE</scope>
</reference>
<accession>A0A671EWZ6</accession>
<evidence type="ECO:0000256" key="2">
    <source>
        <dbReference type="ARBA" id="ARBA00006393"/>
    </source>
</evidence>
<dbReference type="GO" id="GO:0004862">
    <property type="term" value="F:cAMP-dependent protein kinase inhibitor activity"/>
    <property type="evidence" value="ECO:0007669"/>
    <property type="project" value="InterPro"/>
</dbReference>
<protein>
    <submittedName>
        <fullName evidence="5">Uncharacterized protein</fullName>
    </submittedName>
</protein>
<dbReference type="AlphaFoldDB" id="A0A671EWZ6"/>
<feature type="region of interest" description="Disordered" evidence="4">
    <location>
        <begin position="1"/>
        <end position="48"/>
    </location>
</feature>
<reference evidence="5" key="5">
    <citation type="submission" date="2025-09" db="UniProtKB">
        <authorList>
            <consortium name="Ensembl"/>
        </authorList>
    </citation>
    <scope>IDENTIFICATION</scope>
</reference>
<reference evidence="6" key="3">
    <citation type="submission" date="2018-12" db="EMBL/GenBank/DDBJ databases">
        <title>G10K-VGP greater horseshoe bat female genome, primary haplotype.</title>
        <authorList>
            <person name="Teeling E."/>
            <person name="Myers G."/>
            <person name="Vernes S."/>
            <person name="Pippel M."/>
            <person name="Winkler S."/>
            <person name="Fedrigo O."/>
            <person name="Rhie A."/>
            <person name="Koren S."/>
            <person name="Phillippy A."/>
            <person name="Lewin H."/>
            <person name="Damas J."/>
            <person name="Howe K."/>
            <person name="Mountcastle J."/>
            <person name="Jarvis E.D."/>
        </authorList>
    </citation>
    <scope>NUCLEOTIDE SEQUENCE [LARGE SCALE GENOMIC DNA]</scope>
</reference>
<evidence type="ECO:0000256" key="4">
    <source>
        <dbReference type="SAM" id="MobiDB-lite"/>
    </source>
</evidence>
<keyword evidence="6" id="KW-1185">Reference proteome</keyword>
<name>A0A671EWZ6_RHIFE</name>
<comment type="similarity">
    <text evidence="2">Belongs to the PKI family.</text>
</comment>
<sequence>MRTDASNMTDGEPAVNNAASSARAGPQNAGLDTQGAVGTGGSSESPLKLEALSRKISIGKAPRMKTHIQLYNQHFHLEMEASQT</sequence>
<dbReference type="Ensembl" id="ENSRFET00010019456.1">
    <property type="protein sequence ID" value="ENSRFEP00010017846.1"/>
    <property type="gene ID" value="ENSRFEG00010012064.1"/>
</dbReference>
<reference evidence="5" key="4">
    <citation type="submission" date="2025-08" db="UniProtKB">
        <authorList>
            <consortium name="Ensembl"/>
        </authorList>
    </citation>
    <scope>IDENTIFICATION</scope>
</reference>
<keyword evidence="3" id="KW-0649">Protein kinase inhibitor</keyword>
<dbReference type="InParanoid" id="A0A671EWZ6"/>
<evidence type="ECO:0000313" key="5">
    <source>
        <dbReference type="Ensembl" id="ENSRFEP00010017846.1"/>
    </source>
</evidence>
<comment type="function">
    <text evidence="1">Extremely potent competitive inhibitor of cAMP-dependent protein kinase activity, this protein interacts with the catalytic subunit of the enzyme after the cAMP-induced dissociation of its regulatory chains.</text>
</comment>
<organism evidence="5 6">
    <name type="scientific">Rhinolophus ferrumequinum</name>
    <name type="common">Greater horseshoe bat</name>
    <dbReference type="NCBI Taxonomy" id="59479"/>
    <lineage>
        <taxon>Eukaryota</taxon>
        <taxon>Metazoa</taxon>
        <taxon>Chordata</taxon>
        <taxon>Craniata</taxon>
        <taxon>Vertebrata</taxon>
        <taxon>Euteleostomi</taxon>
        <taxon>Mammalia</taxon>
        <taxon>Eutheria</taxon>
        <taxon>Laurasiatheria</taxon>
        <taxon>Chiroptera</taxon>
        <taxon>Yinpterochiroptera</taxon>
        <taxon>Rhinolophoidea</taxon>
        <taxon>Rhinolophidae</taxon>
        <taxon>Rhinolophinae</taxon>
        <taxon>Rhinolophus</taxon>
    </lineage>
</organism>
<reference evidence="5 6" key="2">
    <citation type="journal article" date="2018" name="Annu Rev Anim Biosci">
        <title>Bat Biology, Genomes, and the Bat1K Project: To Generate Chromosome-Level Genomes for All Living Bat Species.</title>
        <authorList>
            <person name="Teeling E.C."/>
            <person name="Vernes S.C."/>
            <person name="Davalos L.M."/>
            <person name="Ray D.A."/>
            <person name="Gilbert M.T.P."/>
            <person name="Myers E."/>
        </authorList>
    </citation>
    <scope>NUCLEOTIDE SEQUENCE</scope>
</reference>
<dbReference type="Pfam" id="PF02827">
    <property type="entry name" value="PKI"/>
    <property type="match status" value="1"/>
</dbReference>
<evidence type="ECO:0000256" key="3">
    <source>
        <dbReference type="ARBA" id="ARBA00023013"/>
    </source>
</evidence>
<proteinExistence type="inferred from homology"/>
<dbReference type="Proteomes" id="UP000472240">
    <property type="component" value="Chromosome 11"/>
</dbReference>
<evidence type="ECO:0000313" key="6">
    <source>
        <dbReference type="Proteomes" id="UP000472240"/>
    </source>
</evidence>